<dbReference type="PANTHER" id="PTHR43151">
    <property type="entry name" value="FEOA FAMILY PROTEIN"/>
    <property type="match status" value="1"/>
</dbReference>
<protein>
    <submittedName>
        <fullName evidence="3">Ferrous iron transport protein A</fullName>
    </submittedName>
</protein>
<dbReference type="Pfam" id="PF04023">
    <property type="entry name" value="FeoA"/>
    <property type="match status" value="1"/>
</dbReference>
<keyword evidence="4" id="KW-1185">Reference proteome</keyword>
<dbReference type="Gene3D" id="2.30.30.90">
    <property type="match status" value="1"/>
</dbReference>
<reference evidence="3" key="1">
    <citation type="submission" date="2020-07" db="EMBL/GenBank/DDBJ databases">
        <title>Vallitalea pronyensis genome.</title>
        <authorList>
            <person name="Postec A."/>
        </authorList>
    </citation>
    <scope>NUCLEOTIDE SEQUENCE</scope>
    <source>
        <strain evidence="3">FatNI3</strain>
    </source>
</reference>
<dbReference type="EMBL" id="CP058649">
    <property type="protein sequence ID" value="QUI22819.1"/>
    <property type="molecule type" value="Genomic_DNA"/>
</dbReference>
<proteinExistence type="predicted"/>
<dbReference type="AlphaFoldDB" id="A0A8J8MJP3"/>
<dbReference type="RefSeq" id="WP_212698315.1">
    <property type="nucleotide sequence ID" value="NZ_CP058649.1"/>
</dbReference>
<dbReference type="InterPro" id="IPR038157">
    <property type="entry name" value="FeoA_core_dom"/>
</dbReference>
<dbReference type="InterPro" id="IPR053184">
    <property type="entry name" value="FeoA-like"/>
</dbReference>
<dbReference type="PANTHER" id="PTHR43151:SF1">
    <property type="entry name" value="SSR2333 PROTEIN"/>
    <property type="match status" value="1"/>
</dbReference>
<keyword evidence="1" id="KW-0408">Iron</keyword>
<name>A0A8J8MJP3_9FIRM</name>
<accession>A0A8J8MJP3</accession>
<evidence type="ECO:0000313" key="4">
    <source>
        <dbReference type="Proteomes" id="UP000683246"/>
    </source>
</evidence>
<dbReference type="KEGG" id="vpy:HZI73_11195"/>
<sequence length="87" mass="9507">MTLDQAVNSETFIVKDIDQNSKMKKRLQDMGLTKGARIKVISNNTGGSFILNVRGSRVALGKAITEHIQVECLHDRVLGLKTVVQAG</sequence>
<dbReference type="InterPro" id="IPR008988">
    <property type="entry name" value="Transcriptional_repressor_C"/>
</dbReference>
<dbReference type="GO" id="GO:0046914">
    <property type="term" value="F:transition metal ion binding"/>
    <property type="evidence" value="ECO:0007669"/>
    <property type="project" value="InterPro"/>
</dbReference>
<dbReference type="SMART" id="SM00899">
    <property type="entry name" value="FeoA"/>
    <property type="match status" value="1"/>
</dbReference>
<feature type="domain" description="Ferrous iron transporter FeoA-like" evidence="2">
    <location>
        <begin position="1"/>
        <end position="72"/>
    </location>
</feature>
<gene>
    <name evidence="3" type="ORF">HZI73_11195</name>
</gene>
<dbReference type="Proteomes" id="UP000683246">
    <property type="component" value="Chromosome"/>
</dbReference>
<dbReference type="InterPro" id="IPR007167">
    <property type="entry name" value="Fe-transptr_FeoA-like"/>
</dbReference>
<evidence type="ECO:0000259" key="2">
    <source>
        <dbReference type="SMART" id="SM00899"/>
    </source>
</evidence>
<evidence type="ECO:0000313" key="3">
    <source>
        <dbReference type="EMBL" id="QUI22819.1"/>
    </source>
</evidence>
<dbReference type="SUPFAM" id="SSF50037">
    <property type="entry name" value="C-terminal domain of transcriptional repressors"/>
    <property type="match status" value="1"/>
</dbReference>
<organism evidence="3 4">
    <name type="scientific">Vallitalea pronyensis</name>
    <dbReference type="NCBI Taxonomy" id="1348613"/>
    <lineage>
        <taxon>Bacteria</taxon>
        <taxon>Bacillati</taxon>
        <taxon>Bacillota</taxon>
        <taxon>Clostridia</taxon>
        <taxon>Lachnospirales</taxon>
        <taxon>Vallitaleaceae</taxon>
        <taxon>Vallitalea</taxon>
    </lineage>
</organism>
<evidence type="ECO:0000256" key="1">
    <source>
        <dbReference type="ARBA" id="ARBA00023004"/>
    </source>
</evidence>